<organism evidence="1 2">
    <name type="scientific">Saccharomonospora amisosensis</name>
    <dbReference type="NCBI Taxonomy" id="1128677"/>
    <lineage>
        <taxon>Bacteria</taxon>
        <taxon>Bacillati</taxon>
        <taxon>Actinomycetota</taxon>
        <taxon>Actinomycetes</taxon>
        <taxon>Pseudonocardiales</taxon>
        <taxon>Pseudonocardiaceae</taxon>
        <taxon>Saccharomonospora</taxon>
    </lineage>
</organism>
<dbReference type="Proteomes" id="UP000545493">
    <property type="component" value="Unassembled WGS sequence"/>
</dbReference>
<reference evidence="1 2" key="1">
    <citation type="submission" date="2020-03" db="EMBL/GenBank/DDBJ databases">
        <title>Sequencing the genomes of 1000 actinobacteria strains.</title>
        <authorList>
            <person name="Klenk H.-P."/>
        </authorList>
    </citation>
    <scope>NUCLEOTIDE SEQUENCE [LARGE SCALE GENOMIC DNA]</scope>
    <source>
        <strain evidence="1 2">DSM 45685</strain>
    </source>
</reference>
<comment type="caution">
    <text evidence="1">The sequence shown here is derived from an EMBL/GenBank/DDBJ whole genome shotgun (WGS) entry which is preliminary data.</text>
</comment>
<dbReference type="RefSeq" id="WP_167176960.1">
    <property type="nucleotide sequence ID" value="NZ_JAAOYM010000002.1"/>
</dbReference>
<protein>
    <submittedName>
        <fullName evidence="1">Uncharacterized protein</fullName>
    </submittedName>
</protein>
<dbReference type="EMBL" id="JAAOYM010000002">
    <property type="protein sequence ID" value="NIJ14652.1"/>
    <property type="molecule type" value="Genomic_DNA"/>
</dbReference>
<evidence type="ECO:0000313" key="1">
    <source>
        <dbReference type="EMBL" id="NIJ14652.1"/>
    </source>
</evidence>
<dbReference type="AlphaFoldDB" id="A0A7X5ZT70"/>
<keyword evidence="2" id="KW-1185">Reference proteome</keyword>
<name>A0A7X5ZT70_9PSEU</name>
<sequence length="116" mass="13072">MSSVRDKTEITLMFEWSAGPFWVSVNDEVSDEYGPDEIDEVVPLSDELIAAVAEWDERMQCTYNDEVPQDSGILDPEQEARWKADGRELARRLKAEVGADVRVEYAPLGGPVEVVR</sequence>
<accession>A0A7X5ZT70</accession>
<proteinExistence type="predicted"/>
<gene>
    <name evidence="1" type="ORF">FHU38_005053</name>
</gene>
<evidence type="ECO:0000313" key="2">
    <source>
        <dbReference type="Proteomes" id="UP000545493"/>
    </source>
</evidence>